<sequence>MSKTMTNHYLMKNSPHNFILSRSALRRLGYALRLEHGKFDHAQSDEIVEHQDLEPTAESISDLYSDAVGSNETIECHNIDIVPIAQNKLVESAHEQLHEYKSVCDHSACNTAKLLPEFVSQYTISQRMCPVTLQPTSEQCFEKVVHESKLRKLYIDNEYKEFEALSEQERILLGPLDQSNMPLEQADSLPPLETIDKSNRPSISLNNVGEVVSIEHKKAKDERYTHNGETDDQTGACCTDGAKGGECRASPYHTWLNAYGTEELTLG</sequence>
<gene>
    <name evidence="1" type="ORF">RFI_00038</name>
</gene>
<organism evidence="1 2">
    <name type="scientific">Reticulomyxa filosa</name>
    <dbReference type="NCBI Taxonomy" id="46433"/>
    <lineage>
        <taxon>Eukaryota</taxon>
        <taxon>Sar</taxon>
        <taxon>Rhizaria</taxon>
        <taxon>Retaria</taxon>
        <taxon>Foraminifera</taxon>
        <taxon>Monothalamids</taxon>
        <taxon>Reticulomyxidae</taxon>
        <taxon>Reticulomyxa</taxon>
    </lineage>
</organism>
<dbReference type="AlphaFoldDB" id="X6PEV6"/>
<accession>X6PEV6</accession>
<dbReference type="Proteomes" id="UP000023152">
    <property type="component" value="Unassembled WGS sequence"/>
</dbReference>
<reference evidence="1 2" key="1">
    <citation type="journal article" date="2013" name="Curr. Biol.">
        <title>The Genome of the Foraminiferan Reticulomyxa filosa.</title>
        <authorList>
            <person name="Glockner G."/>
            <person name="Hulsmann N."/>
            <person name="Schleicher M."/>
            <person name="Noegel A.A."/>
            <person name="Eichinger L."/>
            <person name="Gallinger C."/>
            <person name="Pawlowski J."/>
            <person name="Sierra R."/>
            <person name="Euteneuer U."/>
            <person name="Pillet L."/>
            <person name="Moustafa A."/>
            <person name="Platzer M."/>
            <person name="Groth M."/>
            <person name="Szafranski K."/>
            <person name="Schliwa M."/>
        </authorList>
    </citation>
    <scope>NUCLEOTIDE SEQUENCE [LARGE SCALE GENOMIC DNA]</scope>
</reference>
<keyword evidence="2" id="KW-1185">Reference proteome</keyword>
<protein>
    <submittedName>
        <fullName evidence="1">Uncharacterized protein</fullName>
    </submittedName>
</protein>
<evidence type="ECO:0000313" key="2">
    <source>
        <dbReference type="Proteomes" id="UP000023152"/>
    </source>
</evidence>
<evidence type="ECO:0000313" key="1">
    <source>
        <dbReference type="EMBL" id="ETO37025.1"/>
    </source>
</evidence>
<proteinExistence type="predicted"/>
<name>X6PEV6_RETFI</name>
<dbReference type="EMBL" id="ASPP01000041">
    <property type="protein sequence ID" value="ETO37025.1"/>
    <property type="molecule type" value="Genomic_DNA"/>
</dbReference>
<comment type="caution">
    <text evidence="1">The sequence shown here is derived from an EMBL/GenBank/DDBJ whole genome shotgun (WGS) entry which is preliminary data.</text>
</comment>